<dbReference type="Proteomes" id="UP000823918">
    <property type="component" value="Unassembled WGS sequence"/>
</dbReference>
<keyword evidence="2" id="KW-0012">Acyltransferase</keyword>
<dbReference type="AlphaFoldDB" id="A0A9D2Q7B7"/>
<proteinExistence type="predicted"/>
<gene>
    <name evidence="2" type="ORF">H9698_08515</name>
</gene>
<dbReference type="PROSITE" id="PS51186">
    <property type="entry name" value="GNAT"/>
    <property type="match status" value="1"/>
</dbReference>
<dbReference type="EC" id="2.3.1.-" evidence="2"/>
<protein>
    <submittedName>
        <fullName evidence="2">GNAT family N-acetyltransferase</fullName>
        <ecNumber evidence="2">2.3.1.-</ecNumber>
    </submittedName>
</protein>
<feature type="domain" description="N-acetyltransferase" evidence="1">
    <location>
        <begin position="1"/>
        <end position="169"/>
    </location>
</feature>
<dbReference type="CDD" id="cd04301">
    <property type="entry name" value="NAT_SF"/>
    <property type="match status" value="1"/>
</dbReference>
<dbReference type="GO" id="GO:0016747">
    <property type="term" value="F:acyltransferase activity, transferring groups other than amino-acyl groups"/>
    <property type="evidence" value="ECO:0007669"/>
    <property type="project" value="InterPro"/>
</dbReference>
<dbReference type="Pfam" id="PF00583">
    <property type="entry name" value="Acetyltransf_1"/>
    <property type="match status" value="1"/>
</dbReference>
<accession>A0A9D2Q7B7</accession>
<dbReference type="InterPro" id="IPR000182">
    <property type="entry name" value="GNAT_dom"/>
</dbReference>
<evidence type="ECO:0000313" key="3">
    <source>
        <dbReference type="Proteomes" id="UP000823918"/>
    </source>
</evidence>
<keyword evidence="2" id="KW-0808">Transferase</keyword>
<sequence>MTPAGPEHKEAVWNYRSEFLETGEPLCGSALLDKAHSYEEWLAMNIKNRRQETALPGLVEATTYLAFLKETGELVGMIDFRHALNDYLRQYGGHIGYSVRKSRRRQGYGSEMLGLCLAECRAYGLERVLITCGKNNLASAATIRAAGGVLENEVPHEGSLTQRYWVTLTEKQ</sequence>
<reference evidence="2" key="2">
    <citation type="submission" date="2021-04" db="EMBL/GenBank/DDBJ databases">
        <authorList>
            <person name="Gilroy R."/>
        </authorList>
    </citation>
    <scope>NUCLEOTIDE SEQUENCE</scope>
    <source>
        <strain evidence="2">5933</strain>
    </source>
</reference>
<reference evidence="2" key="1">
    <citation type="journal article" date="2021" name="PeerJ">
        <title>Extensive microbial diversity within the chicken gut microbiome revealed by metagenomics and culture.</title>
        <authorList>
            <person name="Gilroy R."/>
            <person name="Ravi A."/>
            <person name="Getino M."/>
            <person name="Pursley I."/>
            <person name="Horton D.L."/>
            <person name="Alikhan N.F."/>
            <person name="Baker D."/>
            <person name="Gharbi K."/>
            <person name="Hall N."/>
            <person name="Watson M."/>
            <person name="Adriaenssens E.M."/>
            <person name="Foster-Nyarko E."/>
            <person name="Jarju S."/>
            <person name="Secka A."/>
            <person name="Antonio M."/>
            <person name="Oren A."/>
            <person name="Chaudhuri R.R."/>
            <person name="La Ragione R."/>
            <person name="Hildebrand F."/>
            <person name="Pallen M.J."/>
        </authorList>
    </citation>
    <scope>NUCLEOTIDE SEQUENCE</scope>
    <source>
        <strain evidence="2">5933</strain>
    </source>
</reference>
<dbReference type="Gene3D" id="3.40.630.30">
    <property type="match status" value="1"/>
</dbReference>
<dbReference type="PANTHER" id="PTHR39173:SF1">
    <property type="entry name" value="ACETYLTRANSFERASE"/>
    <property type="match status" value="1"/>
</dbReference>
<dbReference type="PANTHER" id="PTHR39173">
    <property type="entry name" value="ACETYLTRANSFERASE"/>
    <property type="match status" value="1"/>
</dbReference>
<dbReference type="SUPFAM" id="SSF55729">
    <property type="entry name" value="Acyl-CoA N-acyltransferases (Nat)"/>
    <property type="match status" value="1"/>
</dbReference>
<evidence type="ECO:0000313" key="2">
    <source>
        <dbReference type="EMBL" id="HJC72816.1"/>
    </source>
</evidence>
<organism evidence="2 3">
    <name type="scientific">Candidatus Ruthenibacterium merdavium</name>
    <dbReference type="NCBI Taxonomy" id="2838752"/>
    <lineage>
        <taxon>Bacteria</taxon>
        <taxon>Bacillati</taxon>
        <taxon>Bacillota</taxon>
        <taxon>Clostridia</taxon>
        <taxon>Eubacteriales</taxon>
        <taxon>Oscillospiraceae</taxon>
        <taxon>Ruthenibacterium</taxon>
    </lineage>
</organism>
<dbReference type="EMBL" id="DWWA01000042">
    <property type="protein sequence ID" value="HJC72816.1"/>
    <property type="molecule type" value="Genomic_DNA"/>
</dbReference>
<dbReference type="InterPro" id="IPR016181">
    <property type="entry name" value="Acyl_CoA_acyltransferase"/>
</dbReference>
<comment type="caution">
    <text evidence="2">The sequence shown here is derived from an EMBL/GenBank/DDBJ whole genome shotgun (WGS) entry which is preliminary data.</text>
</comment>
<evidence type="ECO:0000259" key="1">
    <source>
        <dbReference type="PROSITE" id="PS51186"/>
    </source>
</evidence>
<name>A0A9D2Q7B7_9FIRM</name>